<organism evidence="1 2">
    <name type="scientific">Thermococcus cleftensis (strain DSM 27260 / KACC 17922 / CL1)</name>
    <dbReference type="NCBI Taxonomy" id="163003"/>
    <lineage>
        <taxon>Archaea</taxon>
        <taxon>Methanobacteriati</taxon>
        <taxon>Methanobacteriota</taxon>
        <taxon>Thermococci</taxon>
        <taxon>Thermococcales</taxon>
        <taxon>Thermococcaceae</taxon>
        <taxon>Thermococcus</taxon>
    </lineage>
</organism>
<keyword evidence="2" id="KW-1185">Reference proteome</keyword>
<accession>I3ZW76</accession>
<dbReference type="HOGENOM" id="CLU_2021620_0_0_2"/>
<sequence length="122" mass="14048">MFIFGGKKKRKTLEEVRKELAKKYGLPEEVIDGIIGAYISFDGYVEFIRQIDPEKNYERVKKTLAVDEIGDSKRARAILNHEYHSYIGRETQSHGDTIYSTECSLFLLQTIWARNTKISGGQ</sequence>
<dbReference type="EMBL" id="CP003651">
    <property type="protein sequence ID" value="AFL95960.1"/>
    <property type="molecule type" value="Genomic_DNA"/>
</dbReference>
<protein>
    <submittedName>
        <fullName evidence="1">Uncharacterized protein</fullName>
    </submittedName>
</protein>
<dbReference type="AlphaFoldDB" id="I3ZW76"/>
<dbReference type="KEGG" id="thm:CL1_1764"/>
<dbReference type="Proteomes" id="UP000006064">
    <property type="component" value="Chromosome"/>
</dbReference>
<proteinExistence type="predicted"/>
<gene>
    <name evidence="1" type="ORF">CL1_1764</name>
</gene>
<dbReference type="STRING" id="163003.CL1_1764"/>
<evidence type="ECO:0000313" key="1">
    <source>
        <dbReference type="EMBL" id="AFL95960.1"/>
    </source>
</evidence>
<evidence type="ECO:0000313" key="2">
    <source>
        <dbReference type="Proteomes" id="UP000006064"/>
    </source>
</evidence>
<reference evidence="1 2" key="1">
    <citation type="journal article" date="2012" name="J. Bacteriol.">
        <title>Complete Genome Sequence of the Hyperthermophilic Archaeon Thermococcus sp. Strain CL1, Isolated from a Paralvinella sp. Polychaete Worm Collected from a Hydrothermal Vent.</title>
        <authorList>
            <person name="Jung J.H."/>
            <person name="Holden J.F."/>
            <person name="Seo D.H."/>
            <person name="Park K.H."/>
            <person name="Shin H."/>
            <person name="Ryu S."/>
            <person name="Lee J.H."/>
            <person name="Park C.S."/>
        </authorList>
    </citation>
    <scope>NUCLEOTIDE SEQUENCE [LARGE SCALE GENOMIC DNA]</scope>
    <source>
        <strain evidence="2">DSM 27260 / KACC 17922 / CL1</strain>
    </source>
</reference>
<name>I3ZW76_THECF</name>